<name>A0A8T1YSK9_9BRAS</name>
<evidence type="ECO:0000313" key="2">
    <source>
        <dbReference type="Proteomes" id="UP000694240"/>
    </source>
</evidence>
<dbReference type="EMBL" id="JAEFBK010000011">
    <property type="protein sequence ID" value="KAG7549350.1"/>
    <property type="molecule type" value="Genomic_DNA"/>
</dbReference>
<reference evidence="1 2" key="1">
    <citation type="submission" date="2020-12" db="EMBL/GenBank/DDBJ databases">
        <title>Concerted genomic and epigenomic changes stabilize Arabidopsis allopolyploids.</title>
        <authorList>
            <person name="Chen Z."/>
        </authorList>
    </citation>
    <scope>NUCLEOTIDE SEQUENCE [LARGE SCALE GENOMIC DNA]</scope>
    <source>
        <strain evidence="1">Allo738</strain>
        <tissue evidence="1">Leaf</tissue>
    </source>
</reference>
<sequence length="57" mass="6544">MYVGTGCIFRREHHCWLGTRKDNARIDSAAKALCNKFKKDVFVRRNQIDTSLSTGRA</sequence>
<organism evidence="1 2">
    <name type="scientific">Arabidopsis thaliana x Arabidopsis arenosa</name>
    <dbReference type="NCBI Taxonomy" id="1240361"/>
    <lineage>
        <taxon>Eukaryota</taxon>
        <taxon>Viridiplantae</taxon>
        <taxon>Streptophyta</taxon>
        <taxon>Embryophyta</taxon>
        <taxon>Tracheophyta</taxon>
        <taxon>Spermatophyta</taxon>
        <taxon>Magnoliopsida</taxon>
        <taxon>eudicotyledons</taxon>
        <taxon>Gunneridae</taxon>
        <taxon>Pentapetalae</taxon>
        <taxon>rosids</taxon>
        <taxon>malvids</taxon>
        <taxon>Brassicales</taxon>
        <taxon>Brassicaceae</taxon>
        <taxon>Camelineae</taxon>
        <taxon>Arabidopsis</taxon>
    </lineage>
</organism>
<proteinExistence type="predicted"/>
<evidence type="ECO:0000313" key="1">
    <source>
        <dbReference type="EMBL" id="KAG7549350.1"/>
    </source>
</evidence>
<gene>
    <name evidence="1" type="ORF">ISN45_Aa06g002500</name>
</gene>
<protein>
    <submittedName>
        <fullName evidence="1">Uncharacterized protein</fullName>
    </submittedName>
</protein>
<keyword evidence="2" id="KW-1185">Reference proteome</keyword>
<comment type="caution">
    <text evidence="1">The sequence shown here is derived from an EMBL/GenBank/DDBJ whole genome shotgun (WGS) entry which is preliminary data.</text>
</comment>
<accession>A0A8T1YSK9</accession>
<dbReference type="AlphaFoldDB" id="A0A8T1YSK9"/>
<dbReference type="Proteomes" id="UP000694240">
    <property type="component" value="Chromosome 11"/>
</dbReference>